<evidence type="ECO:0000313" key="1">
    <source>
        <dbReference type="EMBL" id="ASN68336.1"/>
    </source>
</evidence>
<accession>A0A2H4J786</accession>
<sequence length="267" mass="31022">MIKVIKINDSLNVSFDYDADVVSKVKTIPGRKYNSTNKSWDMPLQAIHKLKRLFTDLDIAEDVDQEYKAPKYDFKKELESIKYTPLRIFTEWCLNQLPEYFYEVAASSTGKYHPAYALGEGGLVRHTQAAVRIANELFKCETIQNFNDMEKDMIRVSLILHDGVKHGANGSQYTIATHPLEVVKHLEDRYFDVPEETLPHEVIEVMECDLWYDITECIKSHMGQWNTDYKTGEEILPRPETELQKFVHLCDYLASRKMLEVNFDVEG</sequence>
<reference evidence="1" key="1">
    <citation type="submission" date="2017-06" db="EMBL/GenBank/DDBJ databases">
        <title>Novel phages from South African skin metaviromes.</title>
        <authorList>
            <person name="van Zyl L.J."/>
            <person name="Abrahams Y."/>
            <person name="Stander E.A."/>
            <person name="Kirby B.M."/>
            <person name="Clavaud C."/>
            <person name="Farcet C."/>
            <person name="Breton L."/>
            <person name="Trindade M.I."/>
        </authorList>
    </citation>
    <scope>NUCLEOTIDE SEQUENCE</scope>
</reference>
<protein>
    <recommendedName>
        <fullName evidence="2">HD domain-containing protein</fullName>
    </recommendedName>
</protein>
<name>A0A2H4J786_9CAUD</name>
<gene>
    <name evidence="1" type="ORF">10S11_74</name>
</gene>
<organism evidence="1">
    <name type="scientific">uncultured Caudovirales phage</name>
    <dbReference type="NCBI Taxonomy" id="2100421"/>
    <lineage>
        <taxon>Viruses</taxon>
        <taxon>Duplodnaviria</taxon>
        <taxon>Heunggongvirae</taxon>
        <taxon>Uroviricota</taxon>
        <taxon>Caudoviricetes</taxon>
        <taxon>Peduoviridae</taxon>
        <taxon>Maltschvirus</taxon>
        <taxon>Maltschvirus maltsch</taxon>
    </lineage>
</organism>
<dbReference type="EMBL" id="MF417875">
    <property type="protein sequence ID" value="ASN68336.1"/>
    <property type="molecule type" value="Genomic_DNA"/>
</dbReference>
<proteinExistence type="predicted"/>
<evidence type="ECO:0008006" key="2">
    <source>
        <dbReference type="Google" id="ProtNLM"/>
    </source>
</evidence>